<sequence>MTLVRISRRSIPSLKRNSTPGIPPWEVLVDNSRHAADCTDLDVEDAYCVKPPTTISTVTTSSTSSAVTSTGTTITPPGPTQAGIPANCDAYALTQPDDGCQAFADRNKITLENLYNWNPFLNNDCENFWAEEAYCIGVSS</sequence>
<reference evidence="6" key="1">
    <citation type="submission" date="2005-09" db="EMBL/GenBank/DDBJ databases">
        <title>Annotation of the Aspergillus terreus NIH2624 genome.</title>
        <authorList>
            <person name="Birren B.W."/>
            <person name="Lander E.S."/>
            <person name="Galagan J.E."/>
            <person name="Nusbaum C."/>
            <person name="Devon K."/>
            <person name="Henn M."/>
            <person name="Ma L.-J."/>
            <person name="Jaffe D.B."/>
            <person name="Butler J."/>
            <person name="Alvarez P."/>
            <person name="Gnerre S."/>
            <person name="Grabherr M."/>
            <person name="Kleber M."/>
            <person name="Mauceli E.W."/>
            <person name="Brockman W."/>
            <person name="Rounsley S."/>
            <person name="Young S.K."/>
            <person name="LaButti K."/>
            <person name="Pushparaj V."/>
            <person name="DeCaprio D."/>
            <person name="Crawford M."/>
            <person name="Koehrsen M."/>
            <person name="Engels R."/>
            <person name="Montgomery P."/>
            <person name="Pearson M."/>
            <person name="Howarth C."/>
            <person name="Larson L."/>
            <person name="Luoma S."/>
            <person name="White J."/>
            <person name="Alvarado L."/>
            <person name="Kodira C.D."/>
            <person name="Zeng Q."/>
            <person name="Oleary S."/>
            <person name="Yandava C."/>
            <person name="Denning D.W."/>
            <person name="Nierman W.C."/>
            <person name="Milne T."/>
            <person name="Madden K."/>
        </authorList>
    </citation>
    <scope>NUCLEOTIDE SEQUENCE [LARGE SCALE GENOMIC DNA]</scope>
    <source>
        <strain evidence="6">NIH 2624 / FGSC A1156</strain>
    </source>
</reference>
<protein>
    <recommendedName>
        <fullName evidence="4">LysM domain-containing protein</fullName>
    </recommendedName>
</protein>
<feature type="domain" description="LysM" evidence="4">
    <location>
        <begin position="90"/>
        <end position="136"/>
    </location>
</feature>
<dbReference type="PANTHER" id="PTHR34997">
    <property type="entry name" value="AM15"/>
    <property type="match status" value="1"/>
</dbReference>
<dbReference type="AlphaFoldDB" id="Q0CMI8"/>
<evidence type="ECO:0000256" key="3">
    <source>
        <dbReference type="SAM" id="MobiDB-lite"/>
    </source>
</evidence>
<keyword evidence="2" id="KW-0843">Virulence</keyword>
<dbReference type="Gene3D" id="3.10.350.10">
    <property type="entry name" value="LysM domain"/>
    <property type="match status" value="1"/>
</dbReference>
<dbReference type="HOGENOM" id="CLU_010591_1_1_1"/>
<evidence type="ECO:0000259" key="4">
    <source>
        <dbReference type="PROSITE" id="PS51782"/>
    </source>
</evidence>
<feature type="region of interest" description="Disordered" evidence="3">
    <location>
        <begin position="59"/>
        <end position="81"/>
    </location>
</feature>
<organism evidence="5 6">
    <name type="scientific">Aspergillus terreus (strain NIH 2624 / FGSC A1156)</name>
    <dbReference type="NCBI Taxonomy" id="341663"/>
    <lineage>
        <taxon>Eukaryota</taxon>
        <taxon>Fungi</taxon>
        <taxon>Dikarya</taxon>
        <taxon>Ascomycota</taxon>
        <taxon>Pezizomycotina</taxon>
        <taxon>Eurotiomycetes</taxon>
        <taxon>Eurotiomycetidae</taxon>
        <taxon>Eurotiales</taxon>
        <taxon>Aspergillaceae</taxon>
        <taxon>Aspergillus</taxon>
        <taxon>Aspergillus subgen. Circumdati</taxon>
    </lineage>
</organism>
<proteinExistence type="predicted"/>
<dbReference type="EMBL" id="CH476600">
    <property type="protein sequence ID" value="EAU34165.1"/>
    <property type="molecule type" value="Genomic_DNA"/>
</dbReference>
<dbReference type="PANTHER" id="PTHR34997:SF1">
    <property type="entry name" value="PEPTIDOGLYCAN-BINDING LYSIN DOMAIN"/>
    <property type="match status" value="1"/>
</dbReference>
<gene>
    <name evidence="5" type="ORF">ATEG_05096</name>
</gene>
<name>Q0CMI8_ASPTN</name>
<dbReference type="GeneID" id="4320900"/>
<keyword evidence="1" id="KW-0147">Chitin-binding</keyword>
<evidence type="ECO:0000313" key="6">
    <source>
        <dbReference type="Proteomes" id="UP000007963"/>
    </source>
</evidence>
<dbReference type="InterPro" id="IPR036779">
    <property type="entry name" value="LysM_dom_sf"/>
</dbReference>
<evidence type="ECO:0000256" key="2">
    <source>
        <dbReference type="ARBA" id="ARBA00023026"/>
    </source>
</evidence>
<dbReference type="OMA" id="NNDCENF"/>
<evidence type="ECO:0000313" key="5">
    <source>
        <dbReference type="EMBL" id="EAU34165.1"/>
    </source>
</evidence>
<dbReference type="RefSeq" id="XP_001214274.1">
    <property type="nucleotide sequence ID" value="XM_001214274.1"/>
</dbReference>
<evidence type="ECO:0000256" key="1">
    <source>
        <dbReference type="ARBA" id="ARBA00022669"/>
    </source>
</evidence>
<accession>Q0CMI8</accession>
<dbReference type="PROSITE" id="PS51782">
    <property type="entry name" value="LYSM"/>
    <property type="match status" value="1"/>
</dbReference>
<dbReference type="VEuPathDB" id="FungiDB:ATEG_05096"/>
<dbReference type="OrthoDB" id="5985073at2759"/>
<dbReference type="InterPro" id="IPR052210">
    <property type="entry name" value="LysM1-like"/>
</dbReference>
<dbReference type="GO" id="GO:0008061">
    <property type="term" value="F:chitin binding"/>
    <property type="evidence" value="ECO:0007669"/>
    <property type="project" value="UniProtKB-KW"/>
</dbReference>
<dbReference type="STRING" id="341663.Q0CMI8"/>
<dbReference type="Proteomes" id="UP000007963">
    <property type="component" value="Unassembled WGS sequence"/>
</dbReference>
<dbReference type="InterPro" id="IPR018392">
    <property type="entry name" value="LysM"/>
</dbReference>